<gene>
    <name evidence="2" type="ORF">GCM10009021_26640</name>
</gene>
<protein>
    <recommendedName>
        <fullName evidence="1">NAD-dependent epimerase/dehydratase domain-containing protein</fullName>
    </recommendedName>
</protein>
<feature type="domain" description="NAD-dependent epimerase/dehydratase" evidence="1">
    <location>
        <begin position="7"/>
        <end position="190"/>
    </location>
</feature>
<reference evidence="2 3" key="1">
    <citation type="journal article" date="2019" name="Int. J. Syst. Evol. Microbiol.">
        <title>The Global Catalogue of Microorganisms (GCM) 10K type strain sequencing project: providing services to taxonomists for standard genome sequencing and annotation.</title>
        <authorList>
            <consortium name="The Broad Institute Genomics Platform"/>
            <consortium name="The Broad Institute Genome Sequencing Center for Infectious Disease"/>
            <person name="Wu L."/>
            <person name="Ma J."/>
        </authorList>
    </citation>
    <scope>NUCLEOTIDE SEQUENCE [LARGE SCALE GENOMIC DNA]</scope>
    <source>
        <strain evidence="2 3">JCM 16331</strain>
    </source>
</reference>
<dbReference type="PANTHER" id="PTHR43245:SF23">
    <property type="entry name" value="NAD(P)-BINDING DOMAIN-CONTAINING PROTEIN"/>
    <property type="match status" value="1"/>
</dbReference>
<name>A0A830GF86_9EURY</name>
<organism evidence="2 3">
    <name type="scientific">Halarchaeum nitratireducens</name>
    <dbReference type="NCBI Taxonomy" id="489913"/>
    <lineage>
        <taxon>Archaea</taxon>
        <taxon>Methanobacteriati</taxon>
        <taxon>Methanobacteriota</taxon>
        <taxon>Stenosarchaea group</taxon>
        <taxon>Halobacteria</taxon>
        <taxon>Halobacteriales</taxon>
        <taxon>Halobacteriaceae</taxon>
    </lineage>
</organism>
<dbReference type="EMBL" id="BMOQ01000007">
    <property type="protein sequence ID" value="GGN23705.1"/>
    <property type="molecule type" value="Genomic_DNA"/>
</dbReference>
<dbReference type="InterPro" id="IPR036291">
    <property type="entry name" value="NAD(P)-bd_dom_sf"/>
</dbReference>
<dbReference type="Gene3D" id="3.40.50.720">
    <property type="entry name" value="NAD(P)-binding Rossmann-like Domain"/>
    <property type="match status" value="1"/>
</dbReference>
<evidence type="ECO:0000259" key="1">
    <source>
        <dbReference type="Pfam" id="PF01370"/>
    </source>
</evidence>
<dbReference type="AlphaFoldDB" id="A0A830GF86"/>
<evidence type="ECO:0000313" key="3">
    <source>
        <dbReference type="Proteomes" id="UP000608850"/>
    </source>
</evidence>
<dbReference type="Proteomes" id="UP000608850">
    <property type="component" value="Unassembled WGS sequence"/>
</dbReference>
<dbReference type="Pfam" id="PF01370">
    <property type="entry name" value="Epimerase"/>
    <property type="match status" value="1"/>
</dbReference>
<dbReference type="CDD" id="cd08946">
    <property type="entry name" value="SDR_e"/>
    <property type="match status" value="1"/>
</dbReference>
<dbReference type="PANTHER" id="PTHR43245">
    <property type="entry name" value="BIFUNCTIONAL POLYMYXIN RESISTANCE PROTEIN ARNA"/>
    <property type="match status" value="1"/>
</dbReference>
<comment type="caution">
    <text evidence="2">The sequence shown here is derived from an EMBL/GenBank/DDBJ whole genome shotgun (WGS) entry which is preliminary data.</text>
</comment>
<evidence type="ECO:0000313" key="2">
    <source>
        <dbReference type="EMBL" id="GGN23705.1"/>
    </source>
</evidence>
<keyword evidence="3" id="KW-1185">Reference proteome</keyword>
<sequence length="256" mass="27948">MGSSLSDVDFHRGDIRKRDAVDVAMADVDAVIHLAAVTGAAQSHGMRERVEDINVHGTEVVADAAEAAGVETFVLASSCNVYGDTHDEELDEESTTAPGNPYAESKLACEDIVAARDFTDVNLRLATNFGYSPGVRFNLVVNSFVFRALAGEPLTVYGDGTNWRPFLHVKDTARAFEAALDWPAGTYNVGLDNFRIDEIADAVADVAERDIETDYLAERDPGPSYHVHFDRMHERGFEPMHDLREGISALAAQFQA</sequence>
<dbReference type="InterPro" id="IPR001509">
    <property type="entry name" value="Epimerase_deHydtase"/>
</dbReference>
<proteinExistence type="predicted"/>
<dbReference type="SUPFAM" id="SSF51735">
    <property type="entry name" value="NAD(P)-binding Rossmann-fold domains"/>
    <property type="match status" value="1"/>
</dbReference>
<accession>A0A830GF86</accession>
<dbReference type="InterPro" id="IPR050177">
    <property type="entry name" value="Lipid_A_modif_metabolic_enz"/>
</dbReference>